<dbReference type="PRINTS" id="PR00038">
    <property type="entry name" value="HTHLUXR"/>
</dbReference>
<dbReference type="PANTHER" id="PTHR43214:SF43">
    <property type="entry name" value="TWO-COMPONENT RESPONSE REGULATOR"/>
    <property type="match status" value="1"/>
</dbReference>
<dbReference type="InterPro" id="IPR001789">
    <property type="entry name" value="Sig_transdc_resp-reg_receiver"/>
</dbReference>
<dbReference type="InterPro" id="IPR011006">
    <property type="entry name" value="CheY-like_superfamily"/>
</dbReference>
<evidence type="ECO:0000259" key="5">
    <source>
        <dbReference type="PROSITE" id="PS50110"/>
    </source>
</evidence>
<dbReference type="GO" id="GO:0003677">
    <property type="term" value="F:DNA binding"/>
    <property type="evidence" value="ECO:0007669"/>
    <property type="project" value="UniProtKB-KW"/>
</dbReference>
<dbReference type="Gene3D" id="3.40.50.2300">
    <property type="match status" value="1"/>
</dbReference>
<dbReference type="GO" id="GO:0006355">
    <property type="term" value="P:regulation of DNA-templated transcription"/>
    <property type="evidence" value="ECO:0007669"/>
    <property type="project" value="InterPro"/>
</dbReference>
<protein>
    <submittedName>
        <fullName evidence="6">Response regulator transcription factor</fullName>
    </submittedName>
</protein>
<comment type="caution">
    <text evidence="6">The sequence shown here is derived from an EMBL/GenBank/DDBJ whole genome shotgun (WGS) entry which is preliminary data.</text>
</comment>
<dbReference type="EMBL" id="JACNFK010000026">
    <property type="protein sequence ID" value="MBC8519705.1"/>
    <property type="molecule type" value="Genomic_DNA"/>
</dbReference>
<dbReference type="PROSITE" id="PS50110">
    <property type="entry name" value="RESPONSE_REGULATORY"/>
    <property type="match status" value="1"/>
</dbReference>
<dbReference type="Pfam" id="PF00196">
    <property type="entry name" value="GerE"/>
    <property type="match status" value="1"/>
</dbReference>
<evidence type="ECO:0000313" key="6">
    <source>
        <dbReference type="EMBL" id="MBC8519705.1"/>
    </source>
</evidence>
<dbReference type="AlphaFoldDB" id="A0A8J6TVV7"/>
<keyword evidence="1 3" id="KW-0597">Phosphoprotein</keyword>
<dbReference type="SUPFAM" id="SSF52172">
    <property type="entry name" value="CheY-like"/>
    <property type="match status" value="1"/>
</dbReference>
<accession>A0A8J6TVV7</accession>
<dbReference type="SMART" id="SM00448">
    <property type="entry name" value="REC"/>
    <property type="match status" value="1"/>
</dbReference>
<evidence type="ECO:0000256" key="3">
    <source>
        <dbReference type="PROSITE-ProRule" id="PRU00169"/>
    </source>
</evidence>
<keyword evidence="2" id="KW-0238">DNA-binding</keyword>
<dbReference type="InterPro" id="IPR000792">
    <property type="entry name" value="Tscrpt_reg_LuxR_C"/>
</dbReference>
<dbReference type="GO" id="GO:0000160">
    <property type="term" value="P:phosphorelay signal transduction system"/>
    <property type="evidence" value="ECO:0007669"/>
    <property type="project" value="InterPro"/>
</dbReference>
<dbReference type="PROSITE" id="PS50043">
    <property type="entry name" value="HTH_LUXR_2"/>
    <property type="match status" value="1"/>
</dbReference>
<dbReference type="Proteomes" id="UP000654401">
    <property type="component" value="Unassembled WGS sequence"/>
</dbReference>
<gene>
    <name evidence="6" type="ORF">H8D24_04770</name>
</gene>
<organism evidence="6 7">
    <name type="scientific">Candidatus Thiopontia autotrophica</name>
    <dbReference type="NCBI Taxonomy" id="2841688"/>
    <lineage>
        <taxon>Bacteria</taxon>
        <taxon>Pseudomonadati</taxon>
        <taxon>Pseudomonadota</taxon>
        <taxon>Gammaproteobacteria</taxon>
        <taxon>Candidatus Thiopontia</taxon>
    </lineage>
</organism>
<dbReference type="PROSITE" id="PS00622">
    <property type="entry name" value="HTH_LUXR_1"/>
    <property type="match status" value="1"/>
</dbReference>
<name>A0A8J6TVV7_9GAMM</name>
<dbReference type="SUPFAM" id="SSF46894">
    <property type="entry name" value="C-terminal effector domain of the bipartite response regulators"/>
    <property type="match status" value="1"/>
</dbReference>
<evidence type="ECO:0000313" key="7">
    <source>
        <dbReference type="Proteomes" id="UP000654401"/>
    </source>
</evidence>
<dbReference type="PANTHER" id="PTHR43214">
    <property type="entry name" value="TWO-COMPONENT RESPONSE REGULATOR"/>
    <property type="match status" value="1"/>
</dbReference>
<evidence type="ECO:0000256" key="1">
    <source>
        <dbReference type="ARBA" id="ARBA00022553"/>
    </source>
</evidence>
<reference evidence="6 7" key="1">
    <citation type="submission" date="2020-08" db="EMBL/GenBank/DDBJ databases">
        <title>Bridging the membrane lipid divide: bacteria of the FCB group superphylum have the potential to synthesize archaeal ether lipids.</title>
        <authorList>
            <person name="Villanueva L."/>
            <person name="Von Meijenfeldt F.A.B."/>
            <person name="Westbye A.B."/>
            <person name="Yadav S."/>
            <person name="Hopmans E.C."/>
            <person name="Dutilh B.E."/>
            <person name="Sinninghe Damste J.S."/>
        </authorList>
    </citation>
    <scope>NUCLEOTIDE SEQUENCE [LARGE SCALE GENOMIC DNA]</scope>
    <source>
        <strain evidence="6">NIOZ-UU100</strain>
    </source>
</reference>
<feature type="modified residue" description="4-aspartylphosphate" evidence="3">
    <location>
        <position position="56"/>
    </location>
</feature>
<dbReference type="Pfam" id="PF00072">
    <property type="entry name" value="Response_reg"/>
    <property type="match status" value="1"/>
</dbReference>
<dbReference type="SMART" id="SM00421">
    <property type="entry name" value="HTH_LUXR"/>
    <property type="match status" value="1"/>
</dbReference>
<dbReference type="InterPro" id="IPR016032">
    <property type="entry name" value="Sig_transdc_resp-reg_C-effctor"/>
</dbReference>
<dbReference type="InterPro" id="IPR039420">
    <property type="entry name" value="WalR-like"/>
</dbReference>
<evidence type="ECO:0000259" key="4">
    <source>
        <dbReference type="PROSITE" id="PS50043"/>
    </source>
</evidence>
<sequence>MKKIRVILVDDQPLIREALRSFLSSSEEIEIAGTAESGAEVLEMIQTITPDVIIMDVRMPDMDGIETTIKIHKQFPDLLIIGLSSISDKYRATEMLQMGASGYLTKDTPPAEMVKAIRTVIDGSPYISRSIFSDELEQGESVEQAIEDISAKLLTSREKDVLRALAGGLTNHKIAEKLFVSSRTIEKHRQNIMKKLDLQNGVEMVAYAYRAGIVSE</sequence>
<dbReference type="CDD" id="cd17535">
    <property type="entry name" value="REC_NarL-like"/>
    <property type="match status" value="1"/>
</dbReference>
<feature type="domain" description="HTH luxR-type" evidence="4">
    <location>
        <begin position="147"/>
        <end position="212"/>
    </location>
</feature>
<evidence type="ECO:0000256" key="2">
    <source>
        <dbReference type="ARBA" id="ARBA00023125"/>
    </source>
</evidence>
<feature type="domain" description="Response regulatory" evidence="5">
    <location>
        <begin position="5"/>
        <end position="121"/>
    </location>
</feature>
<dbReference type="CDD" id="cd06170">
    <property type="entry name" value="LuxR_C_like"/>
    <property type="match status" value="1"/>
</dbReference>
<proteinExistence type="predicted"/>
<dbReference type="InterPro" id="IPR058245">
    <property type="entry name" value="NreC/VraR/RcsB-like_REC"/>
</dbReference>